<dbReference type="Pfam" id="PF03205">
    <property type="entry name" value="MobB"/>
    <property type="match status" value="1"/>
</dbReference>
<evidence type="ECO:0000313" key="2">
    <source>
        <dbReference type="EMBL" id="BDD85857.1"/>
    </source>
</evidence>
<protein>
    <recommendedName>
        <fullName evidence="1">Molybdopterin-guanine dinucleotide biosynthesis protein B (MobB) domain-containing protein</fullName>
    </recommendedName>
</protein>
<accession>A0ABM7W4M6</accession>
<dbReference type="SUPFAM" id="SSF52540">
    <property type="entry name" value="P-loop containing nucleoside triphosphate hydrolases"/>
    <property type="match status" value="1"/>
</dbReference>
<keyword evidence="3" id="KW-1185">Reference proteome</keyword>
<dbReference type="Proteomes" id="UP000830055">
    <property type="component" value="Chromosome"/>
</dbReference>
<dbReference type="EMBL" id="AP025516">
    <property type="protein sequence ID" value="BDD85857.1"/>
    <property type="molecule type" value="Genomic_DNA"/>
</dbReference>
<feature type="domain" description="Molybdopterin-guanine dinucleotide biosynthesis protein B (MobB)" evidence="1">
    <location>
        <begin position="4"/>
        <end position="134"/>
    </location>
</feature>
<dbReference type="RefSeq" id="WP_284152982.1">
    <property type="nucleotide sequence ID" value="NZ_AP025516.1"/>
</dbReference>
<evidence type="ECO:0000259" key="1">
    <source>
        <dbReference type="Pfam" id="PF03205"/>
    </source>
</evidence>
<gene>
    <name evidence="2" type="ORF">DPPLL_02220</name>
</gene>
<evidence type="ECO:0000313" key="3">
    <source>
        <dbReference type="Proteomes" id="UP000830055"/>
    </source>
</evidence>
<dbReference type="Gene3D" id="3.40.50.300">
    <property type="entry name" value="P-loop containing nucleotide triphosphate hydrolases"/>
    <property type="match status" value="1"/>
</dbReference>
<dbReference type="InterPro" id="IPR052539">
    <property type="entry name" value="MGD_biosynthesis_adapter"/>
</dbReference>
<dbReference type="NCBIfam" id="TIGR00176">
    <property type="entry name" value="mobB"/>
    <property type="match status" value="1"/>
</dbReference>
<reference evidence="2 3" key="1">
    <citation type="submission" date="2022-01" db="EMBL/GenBank/DDBJ databases">
        <title>Desulfofustis limnae sp. nov., a novel mesophilic sulfate-reducing bacterium isolated from marsh soil.</title>
        <authorList>
            <person name="Watanabe M."/>
            <person name="Takahashi A."/>
            <person name="Kojima H."/>
            <person name="Fukui M."/>
        </authorList>
    </citation>
    <scope>NUCLEOTIDE SEQUENCE [LARGE SCALE GENOMIC DNA]</scope>
    <source>
        <strain evidence="2 3">PPLL</strain>
    </source>
</reference>
<dbReference type="InterPro" id="IPR027417">
    <property type="entry name" value="P-loop_NTPase"/>
</dbReference>
<dbReference type="InterPro" id="IPR004435">
    <property type="entry name" value="MobB_dom"/>
</dbReference>
<dbReference type="PANTHER" id="PTHR40072">
    <property type="entry name" value="MOLYBDOPTERIN-GUANINE DINUCLEOTIDE BIOSYNTHESIS ADAPTER PROTEIN-RELATED"/>
    <property type="match status" value="1"/>
</dbReference>
<organism evidence="2 3">
    <name type="scientific">Desulfofustis limnaeus</name>
    <dbReference type="NCBI Taxonomy" id="2740163"/>
    <lineage>
        <taxon>Bacteria</taxon>
        <taxon>Pseudomonadati</taxon>
        <taxon>Thermodesulfobacteriota</taxon>
        <taxon>Desulfobulbia</taxon>
        <taxon>Desulfobulbales</taxon>
        <taxon>Desulfocapsaceae</taxon>
        <taxon>Desulfofustis</taxon>
    </lineage>
</organism>
<proteinExistence type="predicted"/>
<dbReference type="PANTHER" id="PTHR40072:SF1">
    <property type="entry name" value="MOLYBDOPTERIN-GUANINE DINUCLEOTIDE BIOSYNTHESIS ADAPTER PROTEIN"/>
    <property type="match status" value="1"/>
</dbReference>
<sequence length="218" mass="23949">MTAIVSFIGWHDSGKTELASQVVAHLSDRGYRVAVAKSSCSSDIGFASSGAAIDRYGQAGAQEIVLVAPDQMILRTHPGELPLVELVHRYLGDADIVIAEGFEQARLVAKIEVIHDPQQMLRRDVHGVIAVATDLKIVADYVFRLNEAEEIAQFVEKRFLQTATRQPEKAALLVNGRKVVLKPFIQESLAGVVAGYVDALKINDVVQEIEVRIKLPRR</sequence>
<name>A0ABM7W4M6_9BACT</name>